<evidence type="ECO:0000313" key="2">
    <source>
        <dbReference type="EMBL" id="SKA10256.1"/>
    </source>
</evidence>
<dbReference type="GeneID" id="70582421"/>
<accession>A0A1T4R2Z7</accession>
<organism evidence="2 3">
    <name type="scientific">Vibrio cincinnatiensis DSM 19608</name>
    <dbReference type="NCBI Taxonomy" id="1123491"/>
    <lineage>
        <taxon>Bacteria</taxon>
        <taxon>Pseudomonadati</taxon>
        <taxon>Pseudomonadota</taxon>
        <taxon>Gammaproteobacteria</taxon>
        <taxon>Vibrionales</taxon>
        <taxon>Vibrionaceae</taxon>
        <taxon>Vibrio</taxon>
    </lineage>
</organism>
<proteinExistence type="predicted"/>
<reference evidence="3" key="1">
    <citation type="submission" date="2017-02" db="EMBL/GenBank/DDBJ databases">
        <authorList>
            <person name="Varghese N."/>
            <person name="Submissions S."/>
        </authorList>
    </citation>
    <scope>NUCLEOTIDE SEQUENCE [LARGE SCALE GENOMIC DNA]</scope>
    <source>
        <strain evidence="3">DSM 19608</strain>
    </source>
</reference>
<keyword evidence="3" id="KW-1185">Reference proteome</keyword>
<dbReference type="AlphaFoldDB" id="A0A1T4R2Z7"/>
<evidence type="ECO:0000313" key="3">
    <source>
        <dbReference type="Proteomes" id="UP000190834"/>
    </source>
</evidence>
<keyword evidence="1" id="KW-0812">Transmembrane</keyword>
<evidence type="ECO:0000256" key="1">
    <source>
        <dbReference type="SAM" id="Phobius"/>
    </source>
</evidence>
<feature type="transmembrane region" description="Helical" evidence="1">
    <location>
        <begin position="90"/>
        <end position="112"/>
    </location>
</feature>
<dbReference type="EMBL" id="FUXB01000012">
    <property type="protein sequence ID" value="SKA10256.1"/>
    <property type="molecule type" value="Genomic_DNA"/>
</dbReference>
<dbReference type="Proteomes" id="UP000190834">
    <property type="component" value="Unassembled WGS sequence"/>
</dbReference>
<dbReference type="OrthoDB" id="5827998at2"/>
<keyword evidence="1" id="KW-0472">Membrane</keyword>
<dbReference type="RefSeq" id="WP_078926762.1">
    <property type="nucleotide sequence ID" value="NZ_FUXB01000012.1"/>
</dbReference>
<evidence type="ECO:0008006" key="4">
    <source>
        <dbReference type="Google" id="ProtNLM"/>
    </source>
</evidence>
<name>A0A1T4R2Z7_VIBCI</name>
<protein>
    <recommendedName>
        <fullName evidence="4">DUF4145 domain-containing protein</fullName>
    </recommendedName>
</protein>
<keyword evidence="1" id="KW-1133">Transmembrane helix</keyword>
<sequence length="125" mass="14909">MSEIEQVVLRTRRLETLLRQQYHAQGKGLHQLISSCEERLPHNIIKKLRYVATIRNKIVHEDHYHLEDRNAFFNLCLECEKELTPRSGRFVWRVALTLVALMTLAAMLFYYIHWDEVSKYLPNSL</sequence>
<gene>
    <name evidence="2" type="ORF">SAMN02745782_02407</name>
</gene>